<gene>
    <name evidence="4" type="ORF">Daesc_009240</name>
</gene>
<proteinExistence type="predicted"/>
<evidence type="ECO:0000256" key="1">
    <source>
        <dbReference type="SAM" id="MobiDB-lite"/>
    </source>
</evidence>
<evidence type="ECO:0000313" key="4">
    <source>
        <dbReference type="EMBL" id="KAK6949166.1"/>
    </source>
</evidence>
<feature type="compositionally biased region" description="Polar residues" evidence="1">
    <location>
        <begin position="295"/>
        <end position="311"/>
    </location>
</feature>
<dbReference type="InterPro" id="IPR055915">
    <property type="entry name" value="DUF7492"/>
</dbReference>
<evidence type="ECO:0000256" key="2">
    <source>
        <dbReference type="SAM" id="SignalP"/>
    </source>
</evidence>
<evidence type="ECO:0000259" key="3">
    <source>
        <dbReference type="Pfam" id="PF24320"/>
    </source>
</evidence>
<dbReference type="Pfam" id="PF24320">
    <property type="entry name" value="DUF7492"/>
    <property type="match status" value="1"/>
</dbReference>
<reference evidence="4 5" key="1">
    <citation type="journal article" date="2024" name="Front Chem Biol">
        <title>Unveiling the potential of Daldinia eschscholtzii MFLUCC 19-0629 through bioactivity and bioinformatics studies for enhanced sustainable agriculture production.</title>
        <authorList>
            <person name="Brooks S."/>
            <person name="Weaver J.A."/>
            <person name="Klomchit A."/>
            <person name="Alharthi S.A."/>
            <person name="Onlamun T."/>
            <person name="Nurani R."/>
            <person name="Vong T.K."/>
            <person name="Alberti F."/>
            <person name="Greco C."/>
        </authorList>
    </citation>
    <scope>NUCLEOTIDE SEQUENCE [LARGE SCALE GENOMIC DNA]</scope>
    <source>
        <strain evidence="4">MFLUCC 19-0629</strain>
    </source>
</reference>
<feature type="chain" id="PRO_5043679917" description="DUF7492 domain-containing protein" evidence="2">
    <location>
        <begin position="24"/>
        <end position="400"/>
    </location>
</feature>
<feature type="region of interest" description="Disordered" evidence="1">
    <location>
        <begin position="275"/>
        <end position="320"/>
    </location>
</feature>
<dbReference type="AlphaFoldDB" id="A0AAX6M9S3"/>
<feature type="compositionally biased region" description="Low complexity" evidence="1">
    <location>
        <begin position="280"/>
        <end position="294"/>
    </location>
</feature>
<feature type="region of interest" description="Disordered" evidence="1">
    <location>
        <begin position="351"/>
        <end position="371"/>
    </location>
</feature>
<protein>
    <recommendedName>
        <fullName evidence="3">DUF7492 domain-containing protein</fullName>
    </recommendedName>
</protein>
<sequence length="400" mass="43178">MHIYSIPKAISLTLLAASTAVDAHSWVEYVRKIDSTGAFTGPVGYPYAYMNRSALGFIDDKVQNKILDTKPNPPVCKPKTGAYDHLDRLTAAPGDYVALLYQENGHVTQPNLTPRPYRDGLVSVYGTLHHEDSDGINDVLGAWTADGKGGNGKGKLLGTHFYDDGQCYQNAGHNFAIPIYASRYKEHGLEELYCQTDFQLPEDLPHEGTYTVMWVWDWPLITSDTTNVTEIYTSCAEIQLQPPKSGKSQVKFSEANPIDKAAIKSQLHIQFEATGLGIGTNPPAAPTETPATSADNESPTSEPATSVGTSTSKKHHGGVKTVTVTAPAATTTKWQTVTVGGGARNTRHTESYATINPAPTQNATTSAQKAAPTSIVPVTSISKFLKPRATGRVRRSNNYA</sequence>
<feature type="signal peptide" evidence="2">
    <location>
        <begin position="1"/>
        <end position="23"/>
    </location>
</feature>
<organism evidence="4 5">
    <name type="scientific">Daldinia eschscholtzii</name>
    <dbReference type="NCBI Taxonomy" id="292717"/>
    <lineage>
        <taxon>Eukaryota</taxon>
        <taxon>Fungi</taxon>
        <taxon>Dikarya</taxon>
        <taxon>Ascomycota</taxon>
        <taxon>Pezizomycotina</taxon>
        <taxon>Sordariomycetes</taxon>
        <taxon>Xylariomycetidae</taxon>
        <taxon>Xylariales</taxon>
        <taxon>Hypoxylaceae</taxon>
        <taxon>Daldinia</taxon>
    </lineage>
</organism>
<dbReference type="Proteomes" id="UP001369815">
    <property type="component" value="Unassembled WGS sequence"/>
</dbReference>
<dbReference type="EMBL" id="JBANMG010000009">
    <property type="protein sequence ID" value="KAK6949166.1"/>
    <property type="molecule type" value="Genomic_DNA"/>
</dbReference>
<accession>A0AAX6M9S3</accession>
<keyword evidence="2" id="KW-0732">Signal</keyword>
<comment type="caution">
    <text evidence="4">The sequence shown here is derived from an EMBL/GenBank/DDBJ whole genome shotgun (WGS) entry which is preliminary data.</text>
</comment>
<feature type="domain" description="DUF7492" evidence="3">
    <location>
        <begin position="21"/>
        <end position="263"/>
    </location>
</feature>
<name>A0AAX6M9S3_9PEZI</name>
<evidence type="ECO:0000313" key="5">
    <source>
        <dbReference type="Proteomes" id="UP001369815"/>
    </source>
</evidence>
<feature type="compositionally biased region" description="Polar residues" evidence="1">
    <location>
        <begin position="351"/>
        <end position="368"/>
    </location>
</feature>
<keyword evidence="5" id="KW-1185">Reference proteome</keyword>